<evidence type="ECO:0000256" key="2">
    <source>
        <dbReference type="ARBA" id="ARBA00023315"/>
    </source>
</evidence>
<dbReference type="CDD" id="cd04301">
    <property type="entry name" value="NAT_SF"/>
    <property type="match status" value="1"/>
</dbReference>
<dbReference type="PANTHER" id="PTHR43420">
    <property type="entry name" value="ACETYLTRANSFERASE"/>
    <property type="match status" value="1"/>
</dbReference>
<keyword evidence="1" id="KW-0808">Transferase</keyword>
<accession>A0A940MAT8</accession>
<reference evidence="4" key="1">
    <citation type="submission" date="2021-03" db="EMBL/GenBank/DDBJ databases">
        <title>Whole genome sequence of Streptomyces bomunensis MMS17-BM035.</title>
        <authorList>
            <person name="Lee J.H."/>
        </authorList>
    </citation>
    <scope>NUCLEOTIDE SEQUENCE</scope>
    <source>
        <strain evidence="4">MMS17-BM035</strain>
    </source>
</reference>
<evidence type="ECO:0000256" key="1">
    <source>
        <dbReference type="ARBA" id="ARBA00022679"/>
    </source>
</evidence>
<dbReference type="AlphaFoldDB" id="A0A940MAT8"/>
<dbReference type="InterPro" id="IPR050680">
    <property type="entry name" value="YpeA/RimI_acetyltransf"/>
</dbReference>
<evidence type="ECO:0000313" key="5">
    <source>
        <dbReference type="Proteomes" id="UP000670475"/>
    </source>
</evidence>
<sequence length="166" mass="18285">MNVMVKVGRAAREDWAALRAIRLRALGRDPDAFGSSLGDELARPEGFWRDRIASSAWFLAWVGRQSVGVVAAVAPPFPTSVELQLDAMWVDPAWRGHGVGEALVDAVLALARDQGAECVSLTVVDGNDHARRLYERAGFRATGEREPRPRNPCQMRERLRLSLVPA</sequence>
<organism evidence="4 5">
    <name type="scientific">Streptomyces montanisoli</name>
    <dbReference type="NCBI Taxonomy" id="2798581"/>
    <lineage>
        <taxon>Bacteria</taxon>
        <taxon>Bacillati</taxon>
        <taxon>Actinomycetota</taxon>
        <taxon>Actinomycetes</taxon>
        <taxon>Kitasatosporales</taxon>
        <taxon>Streptomycetaceae</taxon>
        <taxon>Streptomyces</taxon>
    </lineage>
</organism>
<dbReference type="RefSeq" id="WP_209341371.1">
    <property type="nucleotide sequence ID" value="NZ_JAGIQL010000074.1"/>
</dbReference>
<feature type="domain" description="N-acetyltransferase" evidence="3">
    <location>
        <begin position="5"/>
        <end position="160"/>
    </location>
</feature>
<dbReference type="GO" id="GO:0016747">
    <property type="term" value="F:acyltransferase activity, transferring groups other than amino-acyl groups"/>
    <property type="evidence" value="ECO:0007669"/>
    <property type="project" value="InterPro"/>
</dbReference>
<proteinExistence type="predicted"/>
<keyword evidence="5" id="KW-1185">Reference proteome</keyword>
<dbReference type="SUPFAM" id="SSF55729">
    <property type="entry name" value="Acyl-CoA N-acyltransferases (Nat)"/>
    <property type="match status" value="1"/>
</dbReference>
<dbReference type="Proteomes" id="UP000670475">
    <property type="component" value="Unassembled WGS sequence"/>
</dbReference>
<gene>
    <name evidence="4" type="ORF">JFN87_18570</name>
</gene>
<dbReference type="InterPro" id="IPR000182">
    <property type="entry name" value="GNAT_dom"/>
</dbReference>
<evidence type="ECO:0000313" key="4">
    <source>
        <dbReference type="EMBL" id="MBP0459494.1"/>
    </source>
</evidence>
<dbReference type="EMBL" id="JAGIQL010000074">
    <property type="protein sequence ID" value="MBP0459494.1"/>
    <property type="molecule type" value="Genomic_DNA"/>
</dbReference>
<name>A0A940MAT8_9ACTN</name>
<dbReference type="Gene3D" id="3.40.630.30">
    <property type="match status" value="1"/>
</dbReference>
<keyword evidence="2" id="KW-0012">Acyltransferase</keyword>
<evidence type="ECO:0000259" key="3">
    <source>
        <dbReference type="PROSITE" id="PS51186"/>
    </source>
</evidence>
<dbReference type="Pfam" id="PF00583">
    <property type="entry name" value="Acetyltransf_1"/>
    <property type="match status" value="1"/>
</dbReference>
<comment type="caution">
    <text evidence="4">The sequence shown here is derived from an EMBL/GenBank/DDBJ whole genome shotgun (WGS) entry which is preliminary data.</text>
</comment>
<dbReference type="PROSITE" id="PS51186">
    <property type="entry name" value="GNAT"/>
    <property type="match status" value="1"/>
</dbReference>
<protein>
    <submittedName>
        <fullName evidence="4">GNAT family N-acetyltransferase</fullName>
    </submittedName>
</protein>
<dbReference type="InterPro" id="IPR016181">
    <property type="entry name" value="Acyl_CoA_acyltransferase"/>
</dbReference>